<evidence type="ECO:0000313" key="3">
    <source>
        <dbReference type="Proteomes" id="UP000274822"/>
    </source>
</evidence>
<sequence>MVRTTMVARVSDGLPLAASMDDEQVRVCLHSEKSVLPITQGVQRGPETSSIGEQVLTIIYLAWYATNRLIHDTPQHTPTPYNGLGTKKNPSLIPPPPRQKGRSRTFGIQGTSQAHLQAPESEFGTEMLD</sequence>
<organism evidence="2 3">
    <name type="scientific">Jimgerdemannia flammicorona</name>
    <dbReference type="NCBI Taxonomy" id="994334"/>
    <lineage>
        <taxon>Eukaryota</taxon>
        <taxon>Fungi</taxon>
        <taxon>Fungi incertae sedis</taxon>
        <taxon>Mucoromycota</taxon>
        <taxon>Mucoromycotina</taxon>
        <taxon>Endogonomycetes</taxon>
        <taxon>Endogonales</taxon>
        <taxon>Endogonaceae</taxon>
        <taxon>Jimgerdemannia</taxon>
    </lineage>
</organism>
<feature type="compositionally biased region" description="Polar residues" evidence="1">
    <location>
        <begin position="106"/>
        <end position="115"/>
    </location>
</feature>
<proteinExistence type="predicted"/>
<comment type="caution">
    <text evidence="2">The sequence shown here is derived from an EMBL/GenBank/DDBJ whole genome shotgun (WGS) entry which is preliminary data.</text>
</comment>
<feature type="region of interest" description="Disordered" evidence="1">
    <location>
        <begin position="73"/>
        <end position="129"/>
    </location>
</feature>
<evidence type="ECO:0000256" key="1">
    <source>
        <dbReference type="SAM" id="MobiDB-lite"/>
    </source>
</evidence>
<evidence type="ECO:0000313" key="2">
    <source>
        <dbReference type="EMBL" id="RUS34516.1"/>
    </source>
</evidence>
<gene>
    <name evidence="2" type="ORF">BC938DRAFT_480049</name>
</gene>
<keyword evidence="3" id="KW-1185">Reference proteome</keyword>
<dbReference type="Proteomes" id="UP000274822">
    <property type="component" value="Unassembled WGS sequence"/>
</dbReference>
<dbReference type="Gene3D" id="3.30.450.50">
    <property type="entry name" value="Longin domain"/>
    <property type="match status" value="1"/>
</dbReference>
<dbReference type="AlphaFoldDB" id="A0A433QXM6"/>
<protein>
    <submittedName>
        <fullName evidence="2">Uncharacterized protein</fullName>
    </submittedName>
</protein>
<name>A0A433QXM6_9FUNG</name>
<dbReference type="EMBL" id="RBNJ01000448">
    <property type="protein sequence ID" value="RUS34516.1"/>
    <property type="molecule type" value="Genomic_DNA"/>
</dbReference>
<accession>A0A433QXM6</accession>
<reference evidence="2 3" key="1">
    <citation type="journal article" date="2018" name="New Phytol.">
        <title>Phylogenomics of Endogonaceae and evolution of mycorrhizas within Mucoromycota.</title>
        <authorList>
            <person name="Chang Y."/>
            <person name="Desiro A."/>
            <person name="Na H."/>
            <person name="Sandor L."/>
            <person name="Lipzen A."/>
            <person name="Clum A."/>
            <person name="Barry K."/>
            <person name="Grigoriev I.V."/>
            <person name="Martin F.M."/>
            <person name="Stajich J.E."/>
            <person name="Smith M.E."/>
            <person name="Bonito G."/>
            <person name="Spatafora J.W."/>
        </authorList>
    </citation>
    <scope>NUCLEOTIDE SEQUENCE [LARGE SCALE GENOMIC DNA]</scope>
    <source>
        <strain evidence="2 3">AD002</strain>
    </source>
</reference>